<accession>O86761</accession>
<dbReference type="Proteomes" id="UP000001973">
    <property type="component" value="Chromosome"/>
</dbReference>
<dbReference type="OrthoDB" id="9806639at2"/>
<dbReference type="RefSeq" id="WP_011030354.1">
    <property type="nucleotide sequence ID" value="NC_003888.3"/>
</dbReference>
<dbReference type="PaxDb" id="100226-SCO5638"/>
<dbReference type="InParanoid" id="O86761"/>
<feature type="transmembrane region" description="Helical" evidence="1">
    <location>
        <begin position="216"/>
        <end position="237"/>
    </location>
</feature>
<dbReference type="EMBL" id="AL939124">
    <property type="protein sequence ID" value="CAA19914.1"/>
    <property type="molecule type" value="Genomic_DNA"/>
</dbReference>
<feature type="transmembrane region" description="Helical" evidence="1">
    <location>
        <begin position="193"/>
        <end position="210"/>
    </location>
</feature>
<dbReference type="HOGENOM" id="CLU_080176_0_0_11"/>
<dbReference type="Pfam" id="PF18184">
    <property type="entry name" value="SLATT_3"/>
    <property type="match status" value="1"/>
</dbReference>
<keyword evidence="1" id="KW-1133">Transmembrane helix</keyword>
<dbReference type="STRING" id="100226.gene:17763294"/>
<evidence type="ECO:0000259" key="3">
    <source>
        <dbReference type="Pfam" id="PF18184"/>
    </source>
</evidence>
<evidence type="ECO:0000313" key="4">
    <source>
        <dbReference type="EMBL" id="CAA19914.1"/>
    </source>
</evidence>
<dbReference type="EMBL" id="AL645882">
    <property type="protein sequence ID" value="CAA19914.1"/>
    <property type="molecule type" value="Genomic_DNA"/>
</dbReference>
<evidence type="ECO:0000259" key="2">
    <source>
        <dbReference type="Pfam" id="PF18181"/>
    </source>
</evidence>
<dbReference type="InterPro" id="IPR040884">
    <property type="entry name" value="SLATT_1"/>
</dbReference>
<feature type="transmembrane region" description="Helical" evidence="1">
    <location>
        <begin position="59"/>
        <end position="80"/>
    </location>
</feature>
<organism evidence="4 5">
    <name type="scientific">Streptomyces coelicolor (strain ATCC BAA-471 / A3(2) / M145)</name>
    <dbReference type="NCBI Taxonomy" id="100226"/>
    <lineage>
        <taxon>Bacteria</taxon>
        <taxon>Bacillati</taxon>
        <taxon>Actinomycetota</taxon>
        <taxon>Actinomycetes</taxon>
        <taxon>Kitasatosporales</taxon>
        <taxon>Streptomycetaceae</taxon>
        <taxon>Streptomyces</taxon>
        <taxon>Streptomyces albidoflavus group</taxon>
    </lineage>
</organism>
<evidence type="ECO:0000256" key="1">
    <source>
        <dbReference type="SAM" id="Phobius"/>
    </source>
</evidence>
<proteinExistence type="predicted"/>
<feature type="transmembrane region" description="Helical" evidence="1">
    <location>
        <begin position="35"/>
        <end position="53"/>
    </location>
</feature>
<dbReference type="NCBIfam" id="NF033610">
    <property type="entry name" value="SLATT_3"/>
    <property type="match status" value="1"/>
</dbReference>
<dbReference type="NCBIfam" id="NF033634">
    <property type="entry name" value="SLATT_1"/>
    <property type="match status" value="1"/>
</dbReference>
<dbReference type="InterPro" id="IPR041116">
    <property type="entry name" value="SLATT_3"/>
</dbReference>
<dbReference type="Pfam" id="PF18181">
    <property type="entry name" value="SLATT_1"/>
    <property type="match status" value="1"/>
</dbReference>
<gene>
    <name evidence="4" type="ordered locus">SCO5638</name>
    <name evidence="4" type="ORF">SC6A9.29</name>
</gene>
<dbReference type="KEGG" id="sco:SCO5638"/>
<feature type="domain" description="SMODS and SLOG-associating 2TM effector" evidence="3">
    <location>
        <begin position="12"/>
        <end position="164"/>
    </location>
</feature>
<reference evidence="4 5" key="2">
    <citation type="journal article" date="2002" name="Nature">
        <title>Complete genome sequence of the model actinomycete Streptomyces coelicolor A3(2).</title>
        <authorList>
            <person name="Bentley S.D."/>
            <person name="Chater K.F."/>
            <person name="Cerdeno-Tarraga A.M."/>
            <person name="Challis G.L."/>
            <person name="Thomson N.R."/>
            <person name="James K.D."/>
            <person name="Harris D.E."/>
            <person name="Quail M.A."/>
            <person name="Kieser H."/>
            <person name="Harper D."/>
            <person name="Bateman A."/>
            <person name="Brown S."/>
            <person name="Chandra G."/>
            <person name="Chen C.W."/>
            <person name="Collins M."/>
            <person name="Cronin A."/>
            <person name="Fraser A."/>
            <person name="Goble A."/>
            <person name="Hidalgo J."/>
            <person name="Hornsby T."/>
            <person name="Howarth S."/>
            <person name="Huang C.H."/>
            <person name="Kieser T."/>
            <person name="Larke L."/>
            <person name="Murphy L."/>
            <person name="Oliver K."/>
            <person name="O'Neil S."/>
            <person name="Rabbinowitsch E."/>
            <person name="Rajandream M.A."/>
            <person name="Rutherford K."/>
            <person name="Rutter S."/>
            <person name="Seeger K."/>
            <person name="Saunders D."/>
            <person name="Sharp S."/>
            <person name="Squares R."/>
            <person name="Squares S."/>
            <person name="Taylor K."/>
            <person name="Warren T."/>
            <person name="Wietzorrek A."/>
            <person name="Woodward J."/>
            <person name="Barrell B.G."/>
            <person name="Parkhill J."/>
            <person name="Hopwood D.A."/>
        </authorList>
    </citation>
    <scope>NUCLEOTIDE SEQUENCE [LARGE SCALE GENOMIC DNA]</scope>
    <source>
        <strain evidence="5">ATCC BAA-471 / A3(2) / M145</strain>
    </source>
</reference>
<dbReference type="AlphaFoldDB" id="O86761"/>
<name>O86761_STRCO</name>
<reference evidence="4 5" key="1">
    <citation type="journal article" date="1996" name="Mol. Microbiol.">
        <title>A set of ordered cosmids and a detailed genetic and physical map for the 8 Mb Streptomyces coelicolor A3(2) chromosome.</title>
        <authorList>
            <person name="Redenbach M."/>
            <person name="Kieser H.M."/>
            <person name="Denapaite D."/>
            <person name="Eichner A."/>
            <person name="Cullum J."/>
            <person name="Kinashi H."/>
            <person name="Hopwood D.A."/>
        </authorList>
    </citation>
    <scope>NUCLEOTIDE SEQUENCE [LARGE SCALE GENOMIC DNA]</scope>
    <source>
        <strain evidence="5">ATCC BAA-471 / A3(2) / M145</strain>
    </source>
</reference>
<sequence length="295" mass="32813">MISLTLQDEDFPELFRVADATSLNGQRLYLLGTRIRLSFAVLAATLAVFSFQVGDKWDVAGLGVALAFLATLLVEIWLLVSRPERDWYDGRAFAESIKTLAWRYSVAATPFPNSEPSSLADQHFAAEIRKLVTEAPSDSIVVVSPVHITNKMSELRRAALEIRREAYLKGRIENQLKWYSDKSRFNVRMARRWRVALIAIEGLGIILAILKAGQTISIDAPGIAAAVLGAGSAWFAVRQYESLGRAYAFAANDLSTVYARLQHIIDENIWAQEVADAEEAISREHTMWRASRGAS</sequence>
<dbReference type="PIR" id="T35460">
    <property type="entry name" value="T35460"/>
</dbReference>
<keyword evidence="5" id="KW-1185">Reference proteome</keyword>
<keyword evidence="1" id="KW-0812">Transmembrane</keyword>
<protein>
    <submittedName>
        <fullName evidence="4">Integral membrane protein</fullName>
    </submittedName>
</protein>
<evidence type="ECO:0000313" key="5">
    <source>
        <dbReference type="Proteomes" id="UP000001973"/>
    </source>
</evidence>
<feature type="domain" description="SMODS and SLOG-associating 2TM effector" evidence="2">
    <location>
        <begin position="167"/>
        <end position="288"/>
    </location>
</feature>
<dbReference type="eggNOG" id="ENOG502ZXJF">
    <property type="taxonomic scope" value="Bacteria"/>
</dbReference>
<keyword evidence="1" id="KW-0472">Membrane</keyword>